<dbReference type="AlphaFoldDB" id="A0A2N9GGF2"/>
<reference evidence="1" key="1">
    <citation type="submission" date="2018-02" db="EMBL/GenBank/DDBJ databases">
        <authorList>
            <person name="Cohen D.B."/>
            <person name="Kent A.D."/>
        </authorList>
    </citation>
    <scope>NUCLEOTIDE SEQUENCE</scope>
</reference>
<sequence length="113" mass="12740">MVLPMLALAKLKLLSHSHSLSPMVTSLVWPFLLKMSFSFGIVRGGYTDLVLASRLFFFQLGQIALNPEPAFGNTTRLERALRLVYQRVIRTTRSQAPPLDDDDSFHTLSMFAL</sequence>
<organism evidence="1">
    <name type="scientific">Fagus sylvatica</name>
    <name type="common">Beechnut</name>
    <dbReference type="NCBI Taxonomy" id="28930"/>
    <lineage>
        <taxon>Eukaryota</taxon>
        <taxon>Viridiplantae</taxon>
        <taxon>Streptophyta</taxon>
        <taxon>Embryophyta</taxon>
        <taxon>Tracheophyta</taxon>
        <taxon>Spermatophyta</taxon>
        <taxon>Magnoliopsida</taxon>
        <taxon>eudicotyledons</taxon>
        <taxon>Gunneridae</taxon>
        <taxon>Pentapetalae</taxon>
        <taxon>rosids</taxon>
        <taxon>fabids</taxon>
        <taxon>Fagales</taxon>
        <taxon>Fagaceae</taxon>
        <taxon>Fagus</taxon>
    </lineage>
</organism>
<name>A0A2N9GGF2_FAGSY</name>
<dbReference type="PANTHER" id="PTHR38925">
    <property type="entry name" value="PROTEIN, PUTATIVE-RELATED"/>
    <property type="match status" value="1"/>
</dbReference>
<dbReference type="EMBL" id="OIVN01001890">
    <property type="protein sequence ID" value="SPC98672.1"/>
    <property type="molecule type" value="Genomic_DNA"/>
</dbReference>
<proteinExistence type="predicted"/>
<evidence type="ECO:0000313" key="1">
    <source>
        <dbReference type="EMBL" id="SPC98672.1"/>
    </source>
</evidence>
<dbReference type="PANTHER" id="PTHR38925:SF1">
    <property type="entry name" value="PROTEIN, PUTATIVE-RELATED"/>
    <property type="match status" value="1"/>
</dbReference>
<accession>A0A2N9GGF2</accession>
<protein>
    <submittedName>
        <fullName evidence="1">Uncharacterized protein</fullName>
    </submittedName>
</protein>
<gene>
    <name evidence="1" type="ORF">FSB_LOCUS26554</name>
</gene>